<feature type="non-terminal residue" evidence="2">
    <location>
        <position position="1"/>
    </location>
</feature>
<comment type="caution">
    <text evidence="2">The sequence shown here is derived from an EMBL/GenBank/DDBJ whole genome shotgun (WGS) entry which is preliminary data.</text>
</comment>
<reference evidence="2 3" key="1">
    <citation type="submission" date="2017-09" db="EMBL/GenBank/DDBJ databases">
        <title>Genomics of the genus Arcobacter.</title>
        <authorList>
            <person name="Perez-Cataluna A."/>
            <person name="Figueras M.J."/>
            <person name="Salas-Masso N."/>
        </authorList>
    </citation>
    <scope>NUCLEOTIDE SEQUENCE [LARGE SCALE GENOMIC DNA]</scope>
    <source>
        <strain evidence="2 3">CECT 7837</strain>
    </source>
</reference>
<feature type="region of interest" description="Disordered" evidence="1">
    <location>
        <begin position="1"/>
        <end position="160"/>
    </location>
</feature>
<dbReference type="AlphaFoldDB" id="A0AA94JUE9"/>
<accession>A0AA94JUE9</accession>
<dbReference type="EMBL" id="NXIG01000082">
    <property type="protein sequence ID" value="RXI26082.1"/>
    <property type="molecule type" value="Genomic_DNA"/>
</dbReference>
<dbReference type="RefSeq" id="WP_206732026.1">
    <property type="nucleotide sequence ID" value="NZ_NXIG01000082.1"/>
</dbReference>
<feature type="compositionally biased region" description="Polar residues" evidence="1">
    <location>
        <begin position="98"/>
        <end position="110"/>
    </location>
</feature>
<dbReference type="Proteomes" id="UP000290588">
    <property type="component" value="Unassembled WGS sequence"/>
</dbReference>
<gene>
    <name evidence="2" type="ORF">CP962_14405</name>
</gene>
<evidence type="ECO:0000313" key="2">
    <source>
        <dbReference type="EMBL" id="RXI26082.1"/>
    </source>
</evidence>
<organism evidence="2 3">
    <name type="scientific">Arcobacter ellisii</name>
    <dbReference type="NCBI Taxonomy" id="913109"/>
    <lineage>
        <taxon>Bacteria</taxon>
        <taxon>Pseudomonadati</taxon>
        <taxon>Campylobacterota</taxon>
        <taxon>Epsilonproteobacteria</taxon>
        <taxon>Campylobacterales</taxon>
        <taxon>Arcobacteraceae</taxon>
        <taxon>Arcobacter</taxon>
    </lineage>
</organism>
<protein>
    <submittedName>
        <fullName evidence="2">Uncharacterized protein</fullName>
    </submittedName>
</protein>
<feature type="non-terminal residue" evidence="2">
    <location>
        <position position="160"/>
    </location>
</feature>
<evidence type="ECO:0000256" key="1">
    <source>
        <dbReference type="SAM" id="MobiDB-lite"/>
    </source>
</evidence>
<sequence>TQAHAEEFERVTTGTVDTGGQPARADQGQEGPQAGADTHNTASQPGATGQDAPNENHAGDHNAAVTLPADQENNAPQAGAGTPGAENTPQAGGENHNQDNAVTAAGTSGEQNGGKPATSTTGQDAAQPNGPQGTSVAQPSNDASSQGHDTPQADAGTHNT</sequence>
<proteinExistence type="predicted"/>
<name>A0AA94JUE9_9BACT</name>
<feature type="compositionally biased region" description="Polar residues" evidence="1">
    <location>
        <begin position="38"/>
        <end position="53"/>
    </location>
</feature>
<feature type="compositionally biased region" description="Basic and acidic residues" evidence="1">
    <location>
        <begin position="1"/>
        <end position="10"/>
    </location>
</feature>
<feature type="compositionally biased region" description="Polar residues" evidence="1">
    <location>
        <begin position="117"/>
        <end position="149"/>
    </location>
</feature>
<evidence type="ECO:0000313" key="3">
    <source>
        <dbReference type="Proteomes" id="UP000290588"/>
    </source>
</evidence>